<proteinExistence type="predicted"/>
<reference evidence="1 2" key="1">
    <citation type="journal article" date="2013" name="Genome Biol.">
        <title>The genome sequence of the most widely cultivated cacao type and its use to identify candidate genes regulating pod color.</title>
        <authorList>
            <person name="Motamayor J.C."/>
            <person name="Mockaitis K."/>
            <person name="Schmutz J."/>
            <person name="Haiminen N."/>
            <person name="Iii D.L."/>
            <person name="Cornejo O."/>
            <person name="Findley S.D."/>
            <person name="Zheng P."/>
            <person name="Utro F."/>
            <person name="Royaert S."/>
            <person name="Saski C."/>
            <person name="Jenkins J."/>
            <person name="Podicheti R."/>
            <person name="Zhao M."/>
            <person name="Scheffler B.E."/>
            <person name="Stack J.C."/>
            <person name="Feltus F.A."/>
            <person name="Mustiga G.M."/>
            <person name="Amores F."/>
            <person name="Phillips W."/>
            <person name="Marelli J.P."/>
            <person name="May G.D."/>
            <person name="Shapiro H."/>
            <person name="Ma J."/>
            <person name="Bustamante C.D."/>
            <person name="Schnell R.J."/>
            <person name="Main D."/>
            <person name="Gilbert D."/>
            <person name="Parida L."/>
            <person name="Kuhn D.N."/>
        </authorList>
    </citation>
    <scope>NUCLEOTIDE SEQUENCE [LARGE SCALE GENOMIC DNA]</scope>
    <source>
        <strain evidence="2">cv. Matina 1-6</strain>
    </source>
</reference>
<dbReference type="Gramene" id="EOY18163">
    <property type="protein sequence ID" value="EOY18163"/>
    <property type="gene ID" value="TCM_042777"/>
</dbReference>
<sequence>MPTQLQEELLENCQRDDFQLDVAEPENENLVLENQASNQEVAFRSEQSLKAKKQGPSLVVFLKLAVSAFLGDPSLFISAMFQFNQK</sequence>
<accession>A0A061FMS7</accession>
<dbReference type="EMBL" id="CM001888">
    <property type="protein sequence ID" value="EOY18163.1"/>
    <property type="molecule type" value="Genomic_DNA"/>
</dbReference>
<organism evidence="1 2">
    <name type="scientific">Theobroma cacao</name>
    <name type="common">Cacao</name>
    <name type="synonym">Cocoa</name>
    <dbReference type="NCBI Taxonomy" id="3641"/>
    <lineage>
        <taxon>Eukaryota</taxon>
        <taxon>Viridiplantae</taxon>
        <taxon>Streptophyta</taxon>
        <taxon>Embryophyta</taxon>
        <taxon>Tracheophyta</taxon>
        <taxon>Spermatophyta</taxon>
        <taxon>Magnoliopsida</taxon>
        <taxon>eudicotyledons</taxon>
        <taxon>Gunneridae</taxon>
        <taxon>Pentapetalae</taxon>
        <taxon>rosids</taxon>
        <taxon>malvids</taxon>
        <taxon>Malvales</taxon>
        <taxon>Malvaceae</taxon>
        <taxon>Byttnerioideae</taxon>
        <taxon>Theobroma</taxon>
    </lineage>
</organism>
<dbReference type="Proteomes" id="UP000026915">
    <property type="component" value="Chromosome 10"/>
</dbReference>
<keyword evidence="2" id="KW-1185">Reference proteome</keyword>
<dbReference type="AlphaFoldDB" id="A0A061FMS7"/>
<protein>
    <submittedName>
        <fullName evidence="1">Uncharacterized protein</fullName>
    </submittedName>
</protein>
<dbReference type="HOGENOM" id="CLU_2502441_0_0_1"/>
<dbReference type="InParanoid" id="A0A061FMS7"/>
<name>A0A061FMS7_THECC</name>
<gene>
    <name evidence="1" type="ORF">TCM_042777</name>
</gene>
<evidence type="ECO:0000313" key="1">
    <source>
        <dbReference type="EMBL" id="EOY18163.1"/>
    </source>
</evidence>
<evidence type="ECO:0000313" key="2">
    <source>
        <dbReference type="Proteomes" id="UP000026915"/>
    </source>
</evidence>